<dbReference type="InterPro" id="IPR006598">
    <property type="entry name" value="CAP10"/>
</dbReference>
<evidence type="ECO:0000313" key="3">
    <source>
        <dbReference type="EMBL" id="QHT28869.1"/>
    </source>
</evidence>
<keyword evidence="1" id="KW-0808">Transferase</keyword>
<dbReference type="GO" id="GO:0016740">
    <property type="term" value="F:transferase activity"/>
    <property type="evidence" value="ECO:0007669"/>
    <property type="project" value="UniProtKB-KW"/>
</dbReference>
<reference evidence="3" key="1">
    <citation type="journal article" date="2020" name="Nature">
        <title>Giant virus diversity and host interactions through global metagenomics.</title>
        <authorList>
            <person name="Schulz F."/>
            <person name="Roux S."/>
            <person name="Paez-Espino D."/>
            <person name="Jungbluth S."/>
            <person name="Walsh D.A."/>
            <person name="Denef V.J."/>
            <person name="McMahon K.D."/>
            <person name="Konstantinidis K.T."/>
            <person name="Eloe-Fadrosh E.A."/>
            <person name="Kyrpides N.C."/>
            <person name="Woyke T."/>
        </authorList>
    </citation>
    <scope>NUCLEOTIDE SEQUENCE</scope>
    <source>
        <strain evidence="3">GVMAG-M-3300001351-8</strain>
    </source>
</reference>
<dbReference type="InterPro" id="IPR051091">
    <property type="entry name" value="O-Glucosyltr/Glycosyltrsf_90"/>
</dbReference>
<dbReference type="PANTHER" id="PTHR12203">
    <property type="entry name" value="KDEL LYS-ASP-GLU-LEU CONTAINING - RELATED"/>
    <property type="match status" value="1"/>
</dbReference>
<organism evidence="3">
    <name type="scientific">viral metagenome</name>
    <dbReference type="NCBI Taxonomy" id="1070528"/>
    <lineage>
        <taxon>unclassified sequences</taxon>
        <taxon>metagenomes</taxon>
        <taxon>organismal metagenomes</taxon>
    </lineage>
</organism>
<name>A0A6C0EKP8_9ZZZZ</name>
<accession>A0A6C0EKP8</accession>
<dbReference type="EMBL" id="MN738865">
    <property type="protein sequence ID" value="QHT28869.1"/>
    <property type="molecule type" value="Genomic_DNA"/>
</dbReference>
<evidence type="ECO:0000256" key="1">
    <source>
        <dbReference type="ARBA" id="ARBA00022679"/>
    </source>
</evidence>
<evidence type="ECO:0000259" key="2">
    <source>
        <dbReference type="SMART" id="SM00672"/>
    </source>
</evidence>
<protein>
    <recommendedName>
        <fullName evidence="2">Glycosyl transferase CAP10 domain-containing protein</fullName>
    </recommendedName>
</protein>
<sequence length="325" mass="38546">MIQNIVLSTIVLNTTINKYRKFVYKPIQSNYYLKYFVKNLISNETKLISMNNTHFILIRVNYYNKLNKTFNLKIKPYLGNQGCDTLKNLNNNLRTGSVYTIDFKNTSKNFKNTNLTSICFGDIRTIQSQPTFTKSRNILLNNQNNVILKLEKNRHFNFISDKTLFKNKKNMLVWRGSLKTGYQQNRKIFVEKYTNNYLLNITGNFMTIREQLNYKFILSLEGNDVATNLKWLMSSNSVCIMRKPTCETWFMEGLLKADYHYILIEDDYSDLIEKLNYYIKNENECLSIIKNANNYCKQFMDDKIEDKIGYEVFKKYINLCENIIV</sequence>
<proteinExistence type="predicted"/>
<dbReference type="Pfam" id="PF05686">
    <property type="entry name" value="Glyco_transf_90"/>
    <property type="match status" value="1"/>
</dbReference>
<feature type="domain" description="Glycosyl transferase CAP10" evidence="2">
    <location>
        <begin position="118"/>
        <end position="323"/>
    </location>
</feature>
<dbReference type="SMART" id="SM00672">
    <property type="entry name" value="CAP10"/>
    <property type="match status" value="1"/>
</dbReference>
<dbReference type="PANTHER" id="PTHR12203:SF35">
    <property type="entry name" value="PROTEIN O-GLUCOSYLTRANSFERASE 1"/>
    <property type="match status" value="1"/>
</dbReference>
<dbReference type="AlphaFoldDB" id="A0A6C0EKP8"/>